<dbReference type="AlphaFoldDB" id="A0A176W5V4"/>
<protein>
    <submittedName>
        <fullName evidence="2">Uncharacterized protein</fullName>
    </submittedName>
</protein>
<dbReference type="EMBL" id="LVLJ01001739">
    <property type="protein sequence ID" value="OAE28417.1"/>
    <property type="molecule type" value="Genomic_DNA"/>
</dbReference>
<accession>A0A176W5V4</accession>
<feature type="compositionally biased region" description="Basic and acidic residues" evidence="1">
    <location>
        <begin position="1"/>
        <end position="13"/>
    </location>
</feature>
<reference evidence="2" key="1">
    <citation type="submission" date="2016-03" db="EMBL/GenBank/DDBJ databases">
        <title>Mechanisms controlling the formation of the plant cell surface in tip-growing cells are functionally conserved among land plants.</title>
        <authorList>
            <person name="Honkanen S."/>
            <person name="Jones V.A."/>
            <person name="Morieri G."/>
            <person name="Champion C."/>
            <person name="Hetherington A.J."/>
            <person name="Kelly S."/>
            <person name="Saint-Marcoux D."/>
            <person name="Proust H."/>
            <person name="Prescott H."/>
            <person name="Dolan L."/>
        </authorList>
    </citation>
    <scope>NUCLEOTIDE SEQUENCE [LARGE SCALE GENOMIC DNA]</scope>
    <source>
        <tissue evidence="2">Whole gametophyte</tissue>
    </source>
</reference>
<comment type="caution">
    <text evidence="2">The sequence shown here is derived from an EMBL/GenBank/DDBJ whole genome shotgun (WGS) entry which is preliminary data.</text>
</comment>
<evidence type="ECO:0000313" key="2">
    <source>
        <dbReference type="EMBL" id="OAE28417.1"/>
    </source>
</evidence>
<evidence type="ECO:0000313" key="3">
    <source>
        <dbReference type="Proteomes" id="UP000077202"/>
    </source>
</evidence>
<gene>
    <name evidence="2" type="ORF">AXG93_115s1060</name>
</gene>
<feature type="region of interest" description="Disordered" evidence="1">
    <location>
        <begin position="1"/>
        <end position="46"/>
    </location>
</feature>
<keyword evidence="3" id="KW-1185">Reference proteome</keyword>
<evidence type="ECO:0000256" key="1">
    <source>
        <dbReference type="SAM" id="MobiDB-lite"/>
    </source>
</evidence>
<name>A0A176W5V4_MARPO</name>
<sequence>MEDGGLRIEDRGRAQGSGTGDSKPVGLPRARDGGEQGVFSDEDYFGTSLCSNSIREGKKKKKQKQKQQQQQQLHPGRWGFGLQYTIFTLNRGRGPTDGASDQKEDLHEIVPRLAHTRLESEQLLLLLLLLVLLLKVAQQPQTLCLRFEAFSIRLPHGKESLKVLANNGSKAREETPGHILKRNCMHRNSEKLERTASLSQFAQAWFGSPLRGTEAHKARGMGEWGNGGRRSRTGGACLAFLPRRKHGAAMVLAAASKRFDKPCRS</sequence>
<dbReference type="Proteomes" id="UP000077202">
    <property type="component" value="Unassembled WGS sequence"/>
</dbReference>
<organism evidence="2 3">
    <name type="scientific">Marchantia polymorpha subsp. ruderalis</name>
    <dbReference type="NCBI Taxonomy" id="1480154"/>
    <lineage>
        <taxon>Eukaryota</taxon>
        <taxon>Viridiplantae</taxon>
        <taxon>Streptophyta</taxon>
        <taxon>Embryophyta</taxon>
        <taxon>Marchantiophyta</taxon>
        <taxon>Marchantiopsida</taxon>
        <taxon>Marchantiidae</taxon>
        <taxon>Marchantiales</taxon>
        <taxon>Marchantiaceae</taxon>
        <taxon>Marchantia</taxon>
    </lineage>
</organism>
<feature type="region of interest" description="Disordered" evidence="1">
    <location>
        <begin position="55"/>
        <end position="74"/>
    </location>
</feature>
<proteinExistence type="predicted"/>